<feature type="compositionally biased region" description="Low complexity" evidence="1">
    <location>
        <begin position="155"/>
        <end position="183"/>
    </location>
</feature>
<comment type="caution">
    <text evidence="4">The sequence shown here is derived from an EMBL/GenBank/DDBJ whole genome shotgun (WGS) entry which is preliminary data.</text>
</comment>
<dbReference type="Proteomes" id="UP000801864">
    <property type="component" value="Unassembled WGS sequence"/>
</dbReference>
<evidence type="ECO:0000313" key="5">
    <source>
        <dbReference type="Proteomes" id="UP000801864"/>
    </source>
</evidence>
<keyword evidence="2" id="KW-0812">Transmembrane</keyword>
<sequence length="312" mass="32106">MRSLALLIILAARANALCYYPDGTPAPGDVPCTDSTDNSVCCGTGYACLSNGICQATGDELQKPGASEFVRGSCTDKTFRSSSCPSFCGTPDVDNVGGGEGMEKCTNTKQDVYWCVNQQNIDLSQNEDICSDQNAVVFFPGTPTALTTIGVAQKSTSSTSSTTAPPTTMSTSTTPSSSPTNTGTGTGTRTGTGTSTPTSTSPAPAETTPASSGSKSNGGVIGGAVGGSLGGAAAIGILAFFFLRRRRGRRDNGIHEMDYTPVEPKTSATPLVHHPSTPHSPDDVLPVHEVPGSTEFESVKKHTPDEPMELPA</sequence>
<name>A0A9P4XAH2_9HYPO</name>
<feature type="region of interest" description="Disordered" evidence="1">
    <location>
        <begin position="254"/>
        <end position="312"/>
    </location>
</feature>
<keyword evidence="3" id="KW-0732">Signal</keyword>
<feature type="region of interest" description="Disordered" evidence="1">
    <location>
        <begin position="150"/>
        <end position="217"/>
    </location>
</feature>
<proteinExistence type="predicted"/>
<protein>
    <submittedName>
        <fullName evidence="4">Uncharacterized protein</fullName>
    </submittedName>
</protein>
<evidence type="ECO:0000256" key="1">
    <source>
        <dbReference type="SAM" id="MobiDB-lite"/>
    </source>
</evidence>
<keyword evidence="2" id="KW-0472">Membrane</keyword>
<feature type="transmembrane region" description="Helical" evidence="2">
    <location>
        <begin position="220"/>
        <end position="243"/>
    </location>
</feature>
<organism evidence="4 5">
    <name type="scientific">Trichoderma lentiforme</name>
    <dbReference type="NCBI Taxonomy" id="1567552"/>
    <lineage>
        <taxon>Eukaryota</taxon>
        <taxon>Fungi</taxon>
        <taxon>Dikarya</taxon>
        <taxon>Ascomycota</taxon>
        <taxon>Pezizomycotina</taxon>
        <taxon>Sordariomycetes</taxon>
        <taxon>Hypocreomycetidae</taxon>
        <taxon>Hypocreales</taxon>
        <taxon>Hypocreaceae</taxon>
        <taxon>Trichoderma</taxon>
    </lineage>
</organism>
<evidence type="ECO:0000256" key="2">
    <source>
        <dbReference type="SAM" id="Phobius"/>
    </source>
</evidence>
<dbReference type="AlphaFoldDB" id="A0A9P4XAH2"/>
<feature type="signal peptide" evidence="3">
    <location>
        <begin position="1"/>
        <end position="16"/>
    </location>
</feature>
<reference evidence="4 5" key="1">
    <citation type="submission" date="2018-06" db="EMBL/GenBank/DDBJ databases">
        <title>Genome analysis of cellulolytic fungus Trichoderma lentiforme CFAM-422.</title>
        <authorList>
            <person name="Steindorff A.S."/>
            <person name="Formighieri E.F."/>
            <person name="Midorikawa G.E.O."/>
            <person name="Tamietti M.S."/>
            <person name="Ramos E.Z."/>
            <person name="Silva A.S."/>
            <person name="Bon E.P.S."/>
            <person name="Mendes T.D."/>
            <person name="Damaso M.C.T."/>
            <person name="Favaro L.C.L."/>
        </authorList>
    </citation>
    <scope>NUCLEOTIDE SEQUENCE [LARGE SCALE GENOMIC DNA]</scope>
    <source>
        <strain evidence="4 5">CFAM-422</strain>
    </source>
</reference>
<feature type="compositionally biased region" description="Low complexity" evidence="1">
    <location>
        <begin position="191"/>
        <end position="214"/>
    </location>
</feature>
<keyword evidence="2" id="KW-1133">Transmembrane helix</keyword>
<evidence type="ECO:0000256" key="3">
    <source>
        <dbReference type="SAM" id="SignalP"/>
    </source>
</evidence>
<dbReference type="EMBL" id="QLNT01000016">
    <property type="protein sequence ID" value="KAF3066860.1"/>
    <property type="molecule type" value="Genomic_DNA"/>
</dbReference>
<keyword evidence="5" id="KW-1185">Reference proteome</keyword>
<gene>
    <name evidence="4" type="ORF">CFAM422_008836</name>
</gene>
<evidence type="ECO:0000313" key="4">
    <source>
        <dbReference type="EMBL" id="KAF3066860.1"/>
    </source>
</evidence>
<feature type="chain" id="PRO_5040284920" evidence="3">
    <location>
        <begin position="17"/>
        <end position="312"/>
    </location>
</feature>
<accession>A0A9P4XAH2</accession>